<evidence type="ECO:0000313" key="2">
    <source>
        <dbReference type="Proteomes" id="UP000475862"/>
    </source>
</evidence>
<dbReference type="Proteomes" id="UP000475862">
    <property type="component" value="Unassembled WGS sequence"/>
</dbReference>
<organism evidence="1 2">
    <name type="scientific">Aphis glycines</name>
    <name type="common">Soybean aphid</name>
    <dbReference type="NCBI Taxonomy" id="307491"/>
    <lineage>
        <taxon>Eukaryota</taxon>
        <taxon>Metazoa</taxon>
        <taxon>Ecdysozoa</taxon>
        <taxon>Arthropoda</taxon>
        <taxon>Hexapoda</taxon>
        <taxon>Insecta</taxon>
        <taxon>Pterygota</taxon>
        <taxon>Neoptera</taxon>
        <taxon>Paraneoptera</taxon>
        <taxon>Hemiptera</taxon>
        <taxon>Sternorrhyncha</taxon>
        <taxon>Aphidomorpha</taxon>
        <taxon>Aphidoidea</taxon>
        <taxon>Aphididae</taxon>
        <taxon>Aphidini</taxon>
        <taxon>Aphis</taxon>
        <taxon>Aphis</taxon>
    </lineage>
</organism>
<evidence type="ECO:0000313" key="1">
    <source>
        <dbReference type="EMBL" id="KAE9545632.1"/>
    </source>
</evidence>
<gene>
    <name evidence="1" type="ORF">AGLY_001175</name>
</gene>
<dbReference type="EMBL" id="VYZN01000001">
    <property type="protein sequence ID" value="KAE9545632.1"/>
    <property type="molecule type" value="Genomic_DNA"/>
</dbReference>
<name>A0A6G0UBC8_APHGL</name>
<sequence length="184" mass="20520">MTALHPENCCKSITPRPINKPPNESCIIDNSWSTVPYGPRKYLKDKRAFSTFPFMRWKFGLSGIKIIRATYTIGIIAQIRVNKIPAVTCNWKYVPKVPRISFSAISEVYRGTITDNDPLANPVKNSAHIIIAQPISVGMHNINIMFLRPNLSTRPAVTGHPSMAPSGIHAPIHARLSLEIMNGY</sequence>
<keyword evidence="2" id="KW-1185">Reference proteome</keyword>
<proteinExistence type="predicted"/>
<accession>A0A6G0UBC8</accession>
<dbReference type="AlphaFoldDB" id="A0A6G0UBC8"/>
<comment type="caution">
    <text evidence="1">The sequence shown here is derived from an EMBL/GenBank/DDBJ whole genome shotgun (WGS) entry which is preliminary data.</text>
</comment>
<protein>
    <submittedName>
        <fullName evidence="1">Uncharacterized protein</fullName>
    </submittedName>
</protein>
<reference evidence="1 2" key="1">
    <citation type="submission" date="2019-08" db="EMBL/GenBank/DDBJ databases">
        <title>The genome of the soybean aphid Biotype 1, its phylome, world population structure and adaptation to the North American continent.</title>
        <authorList>
            <person name="Giordano R."/>
            <person name="Donthu R.K."/>
            <person name="Hernandez A.G."/>
            <person name="Wright C.L."/>
            <person name="Zimin A.V."/>
        </authorList>
    </citation>
    <scope>NUCLEOTIDE SEQUENCE [LARGE SCALE GENOMIC DNA]</scope>
    <source>
        <tissue evidence="1">Whole aphids</tissue>
    </source>
</reference>